<evidence type="ECO:0000256" key="2">
    <source>
        <dbReference type="ARBA" id="ARBA00023002"/>
    </source>
</evidence>
<dbReference type="InterPro" id="IPR002347">
    <property type="entry name" value="SDR_fam"/>
</dbReference>
<evidence type="ECO:0000313" key="4">
    <source>
        <dbReference type="Proteomes" id="UP000294887"/>
    </source>
</evidence>
<dbReference type="PANTHER" id="PTHR42901:SF1">
    <property type="entry name" value="ALCOHOL DEHYDROGENASE"/>
    <property type="match status" value="1"/>
</dbReference>
<dbReference type="Gene3D" id="3.40.50.720">
    <property type="entry name" value="NAD(P)-binding Rossmann-like Domain"/>
    <property type="match status" value="1"/>
</dbReference>
<organism evidence="3 4">
    <name type="scientific">Cocleimonas flava</name>
    <dbReference type="NCBI Taxonomy" id="634765"/>
    <lineage>
        <taxon>Bacteria</taxon>
        <taxon>Pseudomonadati</taxon>
        <taxon>Pseudomonadota</taxon>
        <taxon>Gammaproteobacteria</taxon>
        <taxon>Thiotrichales</taxon>
        <taxon>Thiotrichaceae</taxon>
        <taxon>Cocleimonas</taxon>
    </lineage>
</organism>
<proteinExistence type="inferred from homology"/>
<dbReference type="InterPro" id="IPR036291">
    <property type="entry name" value="NAD(P)-bd_dom_sf"/>
</dbReference>
<dbReference type="EMBL" id="SMFQ01000004">
    <property type="protein sequence ID" value="TCJ85282.1"/>
    <property type="molecule type" value="Genomic_DNA"/>
</dbReference>
<dbReference type="RefSeq" id="WP_131906982.1">
    <property type="nucleotide sequence ID" value="NZ_BAAAFU010000001.1"/>
</dbReference>
<evidence type="ECO:0000313" key="3">
    <source>
        <dbReference type="EMBL" id="TCJ85282.1"/>
    </source>
</evidence>
<dbReference type="SUPFAM" id="SSF51735">
    <property type="entry name" value="NAD(P)-binding Rossmann-fold domains"/>
    <property type="match status" value="1"/>
</dbReference>
<dbReference type="Proteomes" id="UP000294887">
    <property type="component" value="Unassembled WGS sequence"/>
</dbReference>
<dbReference type="Pfam" id="PF00106">
    <property type="entry name" value="adh_short"/>
    <property type="match status" value="1"/>
</dbReference>
<comment type="similarity">
    <text evidence="1">Belongs to the short-chain dehydrogenases/reductases (SDR) family.</text>
</comment>
<dbReference type="AlphaFoldDB" id="A0A4R1EYW7"/>
<evidence type="ECO:0000256" key="1">
    <source>
        <dbReference type="ARBA" id="ARBA00006484"/>
    </source>
</evidence>
<accession>A0A4R1EYW7</accession>
<keyword evidence="4" id="KW-1185">Reference proteome</keyword>
<protein>
    <submittedName>
        <fullName evidence="3">NAD(P)-dependent dehydrogenase (Short-subunit alcohol dehydrogenase family)</fullName>
    </submittedName>
</protein>
<gene>
    <name evidence="3" type="ORF">EV695_3251</name>
</gene>
<name>A0A4R1EYW7_9GAMM</name>
<dbReference type="OrthoDB" id="9790785at2"/>
<dbReference type="PRINTS" id="PR00081">
    <property type="entry name" value="GDHRDH"/>
</dbReference>
<sequence length="273" mass="29876">MNQQSSKNTPELTEDYQQLLDYIPVDGLLKDRVILVTGAGSGIGKEISLAYARFGATVVLLGKTLKELEVVYDEIEEAGYPEPAIYPLNMEGAVTKDYQDMATTIEDKLGGLDGIALNAGWLPAFIPFKEYDLELWSKTTMVNLHANFLITQACLPLLEASKDAAIVFSAHDSRKAYNGAFGIAKAGSQAMMDILADEYDLPDNFIRVNSIDTGPVDTQMRRMNFPGEDMTQVAKPNALVGPYLYFMGPDAGKRTGEKITFGKLSVDTKWPGA</sequence>
<dbReference type="GO" id="GO:0016491">
    <property type="term" value="F:oxidoreductase activity"/>
    <property type="evidence" value="ECO:0007669"/>
    <property type="project" value="UniProtKB-KW"/>
</dbReference>
<reference evidence="3 4" key="1">
    <citation type="submission" date="2019-03" db="EMBL/GenBank/DDBJ databases">
        <title>Genomic Encyclopedia of Type Strains, Phase IV (KMG-IV): sequencing the most valuable type-strain genomes for metagenomic binning, comparative biology and taxonomic classification.</title>
        <authorList>
            <person name="Goeker M."/>
        </authorList>
    </citation>
    <scope>NUCLEOTIDE SEQUENCE [LARGE SCALE GENOMIC DNA]</scope>
    <source>
        <strain evidence="3 4">DSM 24830</strain>
    </source>
</reference>
<dbReference type="PANTHER" id="PTHR42901">
    <property type="entry name" value="ALCOHOL DEHYDROGENASE"/>
    <property type="match status" value="1"/>
</dbReference>
<comment type="caution">
    <text evidence="3">The sequence shown here is derived from an EMBL/GenBank/DDBJ whole genome shotgun (WGS) entry which is preliminary data.</text>
</comment>
<keyword evidence="2" id="KW-0560">Oxidoreductase</keyword>